<organism evidence="1 2">
    <name type="scientific">Bauhinia variegata</name>
    <name type="common">Purple orchid tree</name>
    <name type="synonym">Phanera variegata</name>
    <dbReference type="NCBI Taxonomy" id="167791"/>
    <lineage>
        <taxon>Eukaryota</taxon>
        <taxon>Viridiplantae</taxon>
        <taxon>Streptophyta</taxon>
        <taxon>Embryophyta</taxon>
        <taxon>Tracheophyta</taxon>
        <taxon>Spermatophyta</taxon>
        <taxon>Magnoliopsida</taxon>
        <taxon>eudicotyledons</taxon>
        <taxon>Gunneridae</taxon>
        <taxon>Pentapetalae</taxon>
        <taxon>rosids</taxon>
        <taxon>fabids</taxon>
        <taxon>Fabales</taxon>
        <taxon>Fabaceae</taxon>
        <taxon>Cercidoideae</taxon>
        <taxon>Cercideae</taxon>
        <taxon>Bauhiniinae</taxon>
        <taxon>Bauhinia</taxon>
    </lineage>
</organism>
<dbReference type="Proteomes" id="UP000828941">
    <property type="component" value="Chromosome 6"/>
</dbReference>
<sequence>MTSNMSSGERRWASSRRGGMTVLGKVSVPKPINLPSQRLENHGLDPNVEIVPKGTLSWGSRSSSSATNAWGSSSVSPNTDGTSSPSHLSARPSSGGSGTRPSTAGSDRALESTPNIWGSTSRPSSASGALTSNQASLTSLRPRSAETRPGSSQLSRFAEPLADNSVAWSAARTAEKLGVTEAKNEEFSLSSGDFPTLGSEKDKSVKNSELQDHSSHSRPGSSSGLGKEKTETSYIDEVPVNANVKGGAVTSWRRDCPAYSEDGDRPSVEKWQGPQPYPNSGIPPPHYDTWHGPPVSNPQGGVWFRGPPGGPPFGNHVAPGGFPMEPFSYYRPHVPPTALGNPPAVPPAGGPRGHYPKNGDVYRPQMPDAYIRPGMPMGPGFYPGPMAYEGYYPPPMGFCNSNERDVTFMGMAAGPSVYNRYSNQNPTEHGNSQGKASGYGSTAKSLAPEQVESRHPPDTSRPYRVLLKQHNEWHGKNESSSWEDSGTMNESYGDGKDQPRMPVREDEQRSDYYRKNQDMDLRASASGEEACSQTSENQGIISSVTVKAKSSESTENIKTFDDKSTRKLNAAASGVQEVTLQPSAPKDSSLIQKIEGLNAKARDNSSARNRDGQRNKLHTNSAPVNPVETEVTAAAGSLVNERSNSSEIINSLPHEVVASGGERNIGSSAFSGSPTSRQTAHGMQGRADHRNKGRSNAHDADGWRKKSMVAETLSPAKVEATNVQVGDHLISVETYDRSAFYQQARHDVESVQIMSDTSDNQAQLAKMKELAKQKTKKLQEEEEERTRKQKAKALVKLDELNRRTQAMEGSIQKENATKSAIENKQEELPSESTSGSGLARNSNALAESSGNQKKKNNNRNGKSKHKVEEISSLPAIPSAISKEGNPTKISVESDHPKTPNFELDQDSVQPLSISKDPNEYLEQRRNLPNEESHGRNSQWKSQHSRRMPRNMQISRPVEKSHGNDAVMWAPVKPQNKTEIMDELTDKSKIEAVNFVKGDQQVHGNFKNKRAEMERYIPKPVAKEMAQHGSVQQMASSSNQSATDETVGRADSGSHAAQGNRHTSSAVSKVGSGIESKNGDGKQSKQGKMHGSWRQRGSTESTNVHDMQGAFNHDSNSYHSFQGSTDQQQAQKSEMSSVKGSRKHFDDSSYADGLNNSNSHDSAAPVSPSVIRDQTSGRGRRVPLRGNKNHDFDHKKNGGETNKIETQVSSSDSSQLDAGAAFKENRGAGERFTSHWQPKSQGSNNQRGNRSNDQNVGSEVGRVNKKDSATLSGVSLSTSRDKETNDHIAQPPHDQSVSGKTKAGQGPQLGNQEAKRERRNAPTEGRSLSPNQVPVSSVEHEPTDMDIRHEQRPSSGFRRNGNQNRFGRGHDSRDWKSSGQDNRHHNQPGNRERQGENMHYEYYPVGPYDNSKVAGSGRPKDDNRSGARFRERGQTHSRRGGGNFHARQGGSVD</sequence>
<name>A0ACB9NN67_BAUVA</name>
<evidence type="ECO:0000313" key="2">
    <source>
        <dbReference type="Proteomes" id="UP000828941"/>
    </source>
</evidence>
<proteinExistence type="predicted"/>
<evidence type="ECO:0000313" key="1">
    <source>
        <dbReference type="EMBL" id="KAI4336185.1"/>
    </source>
</evidence>
<comment type="caution">
    <text evidence="1">The sequence shown here is derived from an EMBL/GenBank/DDBJ whole genome shotgun (WGS) entry which is preliminary data.</text>
</comment>
<reference evidence="1 2" key="1">
    <citation type="journal article" date="2022" name="DNA Res.">
        <title>Chromosomal-level genome assembly of the orchid tree Bauhinia variegata (Leguminosae; Cercidoideae) supports the allotetraploid origin hypothesis of Bauhinia.</title>
        <authorList>
            <person name="Zhong Y."/>
            <person name="Chen Y."/>
            <person name="Zheng D."/>
            <person name="Pang J."/>
            <person name="Liu Y."/>
            <person name="Luo S."/>
            <person name="Meng S."/>
            <person name="Qian L."/>
            <person name="Wei D."/>
            <person name="Dai S."/>
            <person name="Zhou R."/>
        </authorList>
    </citation>
    <scope>NUCLEOTIDE SEQUENCE [LARGE SCALE GENOMIC DNA]</scope>
    <source>
        <strain evidence="1">BV-YZ2020</strain>
    </source>
</reference>
<protein>
    <submittedName>
        <fullName evidence="1">Uncharacterized protein</fullName>
    </submittedName>
</protein>
<keyword evidence="2" id="KW-1185">Reference proteome</keyword>
<accession>A0ACB9NN67</accession>
<gene>
    <name evidence="1" type="ORF">L6164_014741</name>
</gene>
<dbReference type="EMBL" id="CM039431">
    <property type="protein sequence ID" value="KAI4336185.1"/>
    <property type="molecule type" value="Genomic_DNA"/>
</dbReference>